<proteinExistence type="predicted"/>
<reference evidence="1" key="1">
    <citation type="submission" date="2021-05" db="EMBL/GenBank/DDBJ databases">
        <authorList>
            <person name="Scholz U."/>
            <person name="Mascher M."/>
            <person name="Fiebig A."/>
        </authorList>
    </citation>
    <scope>NUCLEOTIDE SEQUENCE [LARGE SCALE GENOMIC DNA]</scope>
</reference>
<name>A0ACD5YTY7_AVESA</name>
<keyword evidence="2" id="KW-1185">Reference proteome</keyword>
<dbReference type="Proteomes" id="UP001732700">
    <property type="component" value="Chromosome 6A"/>
</dbReference>
<evidence type="ECO:0000313" key="1">
    <source>
        <dbReference type="EnsemblPlants" id="AVESA.00010b.r2.6AG1027390.1.CDS"/>
    </source>
</evidence>
<sequence length="626" mass="70240">MAQTIETDEEENSYDKNDAMSDDDVCVSGHIDISDDGNSAGTDGGVSQRGIKRQKGMKVGPKVIVESSAKCKSVVWEHFDKVPRPSKEDPTVEVIMAQCKYCKKFFSYNKDNGGATSHLLRHYSKACPDYKVAMAKVASQTLLNFQPSNASDTVAHFIDKDWNMQCRVLNFVELDPPHSGNVISQAVFECVAAWKIEGKIISITLDNAANNDVAIRNLKAMFAARSSYCFVPKYFHVRFCAHIINLVVTDGTATITPLTINVRESVKYIKKSVSRLHKFVEICRSLAITVGEGLKLDVTTRWNSTYHMLRTAIAYRDALDSYSDSDANYKWKPSNDEWALFNTVTPILASLAEVSTAFSGSTYPTSNIFYPHIVNVKIALKEACDSKNPPLKVMGEAMMDKFNKYWEEPNNVMVIATILDPRYKLKYIKWGFRMIYEQGKALAEYNLIDIELTKLYETYDMHHRHEKADSYRSGASSSSTVDISSSLPSSASQFTSYLNETSLETSKNELLKYLDEENESLLNKKFDVLLWWRLNAHRYHVIAKMAKNFLSIPATSVSSESTFSTGGQVLDDYRRSLKPAMVEALVCASSWIKGAHNDNKVSLGPEPDDADDVEFIPFPKSMVGSN</sequence>
<evidence type="ECO:0000313" key="2">
    <source>
        <dbReference type="Proteomes" id="UP001732700"/>
    </source>
</evidence>
<reference evidence="1" key="2">
    <citation type="submission" date="2025-09" db="UniProtKB">
        <authorList>
            <consortium name="EnsemblPlants"/>
        </authorList>
    </citation>
    <scope>IDENTIFICATION</scope>
</reference>
<protein>
    <submittedName>
        <fullName evidence="1">Uncharacterized protein</fullName>
    </submittedName>
</protein>
<accession>A0ACD5YTY7</accession>
<dbReference type="EnsemblPlants" id="AVESA.00010b.r2.6AG1027390.1">
    <property type="protein sequence ID" value="AVESA.00010b.r2.6AG1027390.1.CDS"/>
    <property type="gene ID" value="AVESA.00010b.r2.6AG1027390"/>
</dbReference>
<organism evidence="1 2">
    <name type="scientific">Avena sativa</name>
    <name type="common">Oat</name>
    <dbReference type="NCBI Taxonomy" id="4498"/>
    <lineage>
        <taxon>Eukaryota</taxon>
        <taxon>Viridiplantae</taxon>
        <taxon>Streptophyta</taxon>
        <taxon>Embryophyta</taxon>
        <taxon>Tracheophyta</taxon>
        <taxon>Spermatophyta</taxon>
        <taxon>Magnoliopsida</taxon>
        <taxon>Liliopsida</taxon>
        <taxon>Poales</taxon>
        <taxon>Poaceae</taxon>
        <taxon>BOP clade</taxon>
        <taxon>Pooideae</taxon>
        <taxon>Poodae</taxon>
        <taxon>Poeae</taxon>
        <taxon>Poeae Chloroplast Group 1 (Aveneae type)</taxon>
        <taxon>Aveninae</taxon>
        <taxon>Avena</taxon>
    </lineage>
</organism>